<protein>
    <submittedName>
        <fullName evidence="2">Uncharacterized protein</fullName>
    </submittedName>
</protein>
<organism evidence="2 3">
    <name type="scientific">Collybiopsis luxurians FD-317 M1</name>
    <dbReference type="NCBI Taxonomy" id="944289"/>
    <lineage>
        <taxon>Eukaryota</taxon>
        <taxon>Fungi</taxon>
        <taxon>Dikarya</taxon>
        <taxon>Basidiomycota</taxon>
        <taxon>Agaricomycotina</taxon>
        <taxon>Agaricomycetes</taxon>
        <taxon>Agaricomycetidae</taxon>
        <taxon>Agaricales</taxon>
        <taxon>Marasmiineae</taxon>
        <taxon>Omphalotaceae</taxon>
        <taxon>Collybiopsis</taxon>
        <taxon>Collybiopsis luxurians</taxon>
    </lineage>
</organism>
<accession>A0A0D0CGQ9</accession>
<evidence type="ECO:0000256" key="1">
    <source>
        <dbReference type="SAM" id="MobiDB-lite"/>
    </source>
</evidence>
<evidence type="ECO:0000313" key="3">
    <source>
        <dbReference type="Proteomes" id="UP000053593"/>
    </source>
</evidence>
<dbReference type="Proteomes" id="UP000053593">
    <property type="component" value="Unassembled WGS sequence"/>
</dbReference>
<evidence type="ECO:0000313" key="2">
    <source>
        <dbReference type="EMBL" id="KIK57387.1"/>
    </source>
</evidence>
<keyword evidence="3" id="KW-1185">Reference proteome</keyword>
<feature type="compositionally biased region" description="Polar residues" evidence="1">
    <location>
        <begin position="100"/>
        <end position="115"/>
    </location>
</feature>
<dbReference type="HOGENOM" id="CLU_1949049_0_0_1"/>
<dbReference type="AlphaFoldDB" id="A0A0D0CGQ9"/>
<dbReference type="OrthoDB" id="2744793at2759"/>
<feature type="region of interest" description="Disordered" evidence="1">
    <location>
        <begin position="88"/>
        <end position="129"/>
    </location>
</feature>
<gene>
    <name evidence="2" type="ORF">GYMLUDRAFT_247029</name>
</gene>
<name>A0A0D0CGQ9_9AGAR</name>
<proteinExistence type="predicted"/>
<dbReference type="EMBL" id="KN834791">
    <property type="protein sequence ID" value="KIK57387.1"/>
    <property type="molecule type" value="Genomic_DNA"/>
</dbReference>
<reference evidence="2 3" key="1">
    <citation type="submission" date="2014-04" db="EMBL/GenBank/DDBJ databases">
        <title>Evolutionary Origins and Diversification of the Mycorrhizal Mutualists.</title>
        <authorList>
            <consortium name="DOE Joint Genome Institute"/>
            <consortium name="Mycorrhizal Genomics Consortium"/>
            <person name="Kohler A."/>
            <person name="Kuo A."/>
            <person name="Nagy L.G."/>
            <person name="Floudas D."/>
            <person name="Copeland A."/>
            <person name="Barry K.W."/>
            <person name="Cichocki N."/>
            <person name="Veneault-Fourrey C."/>
            <person name="LaButti K."/>
            <person name="Lindquist E.A."/>
            <person name="Lipzen A."/>
            <person name="Lundell T."/>
            <person name="Morin E."/>
            <person name="Murat C."/>
            <person name="Riley R."/>
            <person name="Ohm R."/>
            <person name="Sun H."/>
            <person name="Tunlid A."/>
            <person name="Henrissat B."/>
            <person name="Grigoriev I.V."/>
            <person name="Hibbett D.S."/>
            <person name="Martin F."/>
        </authorList>
    </citation>
    <scope>NUCLEOTIDE SEQUENCE [LARGE SCALE GENOMIC DNA]</scope>
    <source>
        <strain evidence="2 3">FD-317 M1</strain>
    </source>
</reference>
<sequence>MATSILLSDFIVIWRAWTLFWEEKHWKVALALLMIVNIGTSIADCILDDIDLKVEESDSSISLDWTSGVVSLLVNMFGTGLIAQSCHGSVHEHEPGEPSPNLNWTSDSGPVQGNPWTEPPGAVQGSAGL</sequence>